<reference evidence="2 3" key="1">
    <citation type="submission" date="2017-07" db="EMBL/GenBank/DDBJ databases">
        <title>Amycolatopsis thailandensis Genome sequencing and assembly.</title>
        <authorList>
            <person name="Kaur N."/>
            <person name="Mayilraj S."/>
        </authorList>
    </citation>
    <scope>NUCLEOTIDE SEQUENCE [LARGE SCALE GENOMIC DNA]</scope>
    <source>
        <strain evidence="2 3">JCM 16380</strain>
    </source>
</reference>
<evidence type="ECO:0000256" key="1">
    <source>
        <dbReference type="SAM" id="SignalP"/>
    </source>
</evidence>
<feature type="signal peptide" evidence="1">
    <location>
        <begin position="1"/>
        <end position="26"/>
    </location>
</feature>
<dbReference type="Pfam" id="PF01674">
    <property type="entry name" value="Lipase_2"/>
    <property type="match status" value="1"/>
</dbReference>
<evidence type="ECO:0000313" key="2">
    <source>
        <dbReference type="EMBL" id="OXM58381.1"/>
    </source>
</evidence>
<dbReference type="PANTHER" id="PTHR32015:SF1">
    <property type="entry name" value="LIPASE"/>
    <property type="match status" value="1"/>
</dbReference>
<organism evidence="2 3">
    <name type="scientific">Amycolatopsis thailandensis</name>
    <dbReference type="NCBI Taxonomy" id="589330"/>
    <lineage>
        <taxon>Bacteria</taxon>
        <taxon>Bacillati</taxon>
        <taxon>Actinomycetota</taxon>
        <taxon>Actinomycetes</taxon>
        <taxon>Pseudonocardiales</taxon>
        <taxon>Pseudonocardiaceae</taxon>
        <taxon>Amycolatopsis</taxon>
    </lineage>
</organism>
<sequence>MRTTKSLAVACLAAALALICASAAYADEKLPVPWTLAAALPAQAANPGGPPPGANDFGCRPGEAHPNPVVLTHGLGANQTVNWQTFGPLLKNDGYCVFSLTYGITGKPLPIYQPGGLLPMEQSAKELSAFVDKVLGATGASKVDILGHSEGTLMPSYYVKFLGGASKVDKYVSLTPLWDGTTLFGASHLYALASALGLAPGFNGILDPVCGSCRQFLRGSEFLTNLHSGNGVFQPGVTYTNIMTRYDEAVVPYTSGMGKGPNVKNIVLQDSCLLDLAEHAGVAADRNAAGHVLNALDPAHAKPVPCVPATPIGS</sequence>
<name>A0A229SI33_9PSEU</name>
<dbReference type="GO" id="GO:0016042">
    <property type="term" value="P:lipid catabolic process"/>
    <property type="evidence" value="ECO:0007669"/>
    <property type="project" value="InterPro"/>
</dbReference>
<dbReference type="Proteomes" id="UP000215223">
    <property type="component" value="Unassembled WGS sequence"/>
</dbReference>
<keyword evidence="1" id="KW-0732">Signal</keyword>
<dbReference type="SUPFAM" id="SSF53474">
    <property type="entry name" value="alpha/beta-Hydrolases"/>
    <property type="match status" value="1"/>
</dbReference>
<dbReference type="InterPro" id="IPR029058">
    <property type="entry name" value="AB_hydrolase_fold"/>
</dbReference>
<evidence type="ECO:0000313" key="3">
    <source>
        <dbReference type="Proteomes" id="UP000215223"/>
    </source>
</evidence>
<gene>
    <name evidence="2" type="ORF">CFP71_03300</name>
</gene>
<dbReference type="PANTHER" id="PTHR32015">
    <property type="entry name" value="FASTING INDUCED LIPASE"/>
    <property type="match status" value="1"/>
</dbReference>
<dbReference type="RefSeq" id="WP_093932335.1">
    <property type="nucleotide sequence ID" value="NZ_NMQT01000013.1"/>
</dbReference>
<accession>A0A229SI33</accession>
<dbReference type="GO" id="GO:0016298">
    <property type="term" value="F:lipase activity"/>
    <property type="evidence" value="ECO:0007669"/>
    <property type="project" value="TreeGrafter"/>
</dbReference>
<dbReference type="EMBL" id="NMQT01000013">
    <property type="protein sequence ID" value="OXM58381.1"/>
    <property type="molecule type" value="Genomic_DNA"/>
</dbReference>
<dbReference type="Gene3D" id="3.40.50.1820">
    <property type="entry name" value="alpha/beta hydrolase"/>
    <property type="match status" value="1"/>
</dbReference>
<dbReference type="OrthoDB" id="8871309at2"/>
<protein>
    <submittedName>
        <fullName evidence="2">Lipase</fullName>
    </submittedName>
</protein>
<dbReference type="AlphaFoldDB" id="A0A229SI33"/>
<keyword evidence="3" id="KW-1185">Reference proteome</keyword>
<feature type="chain" id="PRO_5013099104" evidence="1">
    <location>
        <begin position="27"/>
        <end position="314"/>
    </location>
</feature>
<dbReference type="InterPro" id="IPR002918">
    <property type="entry name" value="Lipase_EstA/Esterase_EstB"/>
</dbReference>
<comment type="caution">
    <text evidence="2">The sequence shown here is derived from an EMBL/GenBank/DDBJ whole genome shotgun (WGS) entry which is preliminary data.</text>
</comment>
<proteinExistence type="predicted"/>